<accession>A0AAV3Y1K1</accession>
<keyword evidence="2" id="KW-1185">Reference proteome</keyword>
<name>A0AAV3Y1K1_9GAST</name>
<organism evidence="1 2">
    <name type="scientific">Plakobranchus ocellatus</name>
    <dbReference type="NCBI Taxonomy" id="259542"/>
    <lineage>
        <taxon>Eukaryota</taxon>
        <taxon>Metazoa</taxon>
        <taxon>Spiralia</taxon>
        <taxon>Lophotrochozoa</taxon>
        <taxon>Mollusca</taxon>
        <taxon>Gastropoda</taxon>
        <taxon>Heterobranchia</taxon>
        <taxon>Euthyneura</taxon>
        <taxon>Panpulmonata</taxon>
        <taxon>Sacoglossa</taxon>
        <taxon>Placobranchoidea</taxon>
        <taxon>Plakobranchidae</taxon>
        <taxon>Plakobranchus</taxon>
    </lineage>
</organism>
<sequence>MQLYSARAHHGWSSTAPCCLCVERDESVLFCSKALYWQRRMASIVYLSPVGRFPIPVPVTPHQEQKFNLGEVDRGTGPLETKFDKSKA</sequence>
<dbReference type="EMBL" id="BLXT01000370">
    <property type="protein sequence ID" value="GFN76331.1"/>
    <property type="molecule type" value="Genomic_DNA"/>
</dbReference>
<evidence type="ECO:0000313" key="1">
    <source>
        <dbReference type="EMBL" id="GFN76331.1"/>
    </source>
</evidence>
<gene>
    <name evidence="1" type="ORF">PoB_000283700</name>
</gene>
<reference evidence="1 2" key="1">
    <citation type="journal article" date="2021" name="Elife">
        <title>Chloroplast acquisition without the gene transfer in kleptoplastic sea slugs, Plakobranchus ocellatus.</title>
        <authorList>
            <person name="Maeda T."/>
            <person name="Takahashi S."/>
            <person name="Yoshida T."/>
            <person name="Shimamura S."/>
            <person name="Takaki Y."/>
            <person name="Nagai Y."/>
            <person name="Toyoda A."/>
            <person name="Suzuki Y."/>
            <person name="Arimoto A."/>
            <person name="Ishii H."/>
            <person name="Satoh N."/>
            <person name="Nishiyama T."/>
            <person name="Hasebe M."/>
            <person name="Maruyama T."/>
            <person name="Minagawa J."/>
            <person name="Obokata J."/>
            <person name="Shigenobu S."/>
        </authorList>
    </citation>
    <scope>NUCLEOTIDE SEQUENCE [LARGE SCALE GENOMIC DNA]</scope>
</reference>
<comment type="caution">
    <text evidence="1">The sequence shown here is derived from an EMBL/GenBank/DDBJ whole genome shotgun (WGS) entry which is preliminary data.</text>
</comment>
<evidence type="ECO:0000313" key="2">
    <source>
        <dbReference type="Proteomes" id="UP000735302"/>
    </source>
</evidence>
<proteinExistence type="predicted"/>
<dbReference type="Proteomes" id="UP000735302">
    <property type="component" value="Unassembled WGS sequence"/>
</dbReference>
<protein>
    <submittedName>
        <fullName evidence="1">Uncharacterized protein</fullName>
    </submittedName>
</protein>
<dbReference type="AlphaFoldDB" id="A0AAV3Y1K1"/>